<gene>
    <name evidence="2" type="ORF">C1Y40_03514</name>
</gene>
<dbReference type="EMBL" id="PPEA01000512">
    <property type="protein sequence ID" value="PQM46330.1"/>
    <property type="molecule type" value="Genomic_DNA"/>
</dbReference>
<dbReference type="Proteomes" id="UP000238296">
    <property type="component" value="Unassembled WGS sequence"/>
</dbReference>
<reference evidence="2 3" key="1">
    <citation type="journal article" date="2017" name="Int. J. Syst. Evol. Microbiol.">
        <title>Mycobacterium talmoniae sp. nov., a slowly growing mycobacterium isolated from human respiratory samples.</title>
        <authorList>
            <person name="Davidson R.M."/>
            <person name="DeGroote M.A."/>
            <person name="Marola J.L."/>
            <person name="Buss S."/>
            <person name="Jones V."/>
            <person name="McNeil M.R."/>
            <person name="Freifeld A.G."/>
            <person name="Elaine Epperson L."/>
            <person name="Hasan N.A."/>
            <person name="Jackson M."/>
            <person name="Iwen P.C."/>
            <person name="Salfinger M."/>
            <person name="Strong M."/>
        </authorList>
    </citation>
    <scope>NUCLEOTIDE SEQUENCE [LARGE SCALE GENOMIC DNA]</scope>
    <source>
        <strain evidence="2 3">ATCC BAA-2683</strain>
    </source>
</reference>
<dbReference type="AlphaFoldDB" id="A0A2S8BI22"/>
<accession>A0A2S8BI22</accession>
<evidence type="ECO:0000256" key="1">
    <source>
        <dbReference type="SAM" id="MobiDB-lite"/>
    </source>
</evidence>
<comment type="caution">
    <text evidence="2">The sequence shown here is derived from an EMBL/GenBank/DDBJ whole genome shotgun (WGS) entry which is preliminary data.</text>
</comment>
<feature type="region of interest" description="Disordered" evidence="1">
    <location>
        <begin position="1"/>
        <end position="40"/>
    </location>
</feature>
<feature type="compositionally biased region" description="Low complexity" evidence="1">
    <location>
        <begin position="25"/>
        <end position="40"/>
    </location>
</feature>
<evidence type="ECO:0000313" key="3">
    <source>
        <dbReference type="Proteomes" id="UP000238296"/>
    </source>
</evidence>
<name>A0A2S8BI22_9MYCO</name>
<protein>
    <submittedName>
        <fullName evidence="2">Uncharacterized protein</fullName>
    </submittedName>
</protein>
<sequence>MIRRGSPTRRPTAVADTASGGATIAPSVSPAARVSSGTVW</sequence>
<proteinExistence type="predicted"/>
<evidence type="ECO:0000313" key="2">
    <source>
        <dbReference type="EMBL" id="PQM46330.1"/>
    </source>
</evidence>
<organism evidence="2 3">
    <name type="scientific">Mycobacterium talmoniae</name>
    <dbReference type="NCBI Taxonomy" id="1858794"/>
    <lineage>
        <taxon>Bacteria</taxon>
        <taxon>Bacillati</taxon>
        <taxon>Actinomycetota</taxon>
        <taxon>Actinomycetes</taxon>
        <taxon>Mycobacteriales</taxon>
        <taxon>Mycobacteriaceae</taxon>
        <taxon>Mycobacterium</taxon>
    </lineage>
</organism>